<sequence length="499" mass="52833">MKRMTIALLGLAGTALALAQPLAAQDAASPVVTVDTGKLRGTTEDGVESWKGIPFAAPPVGDLRWRAPQPAAQWNGVRDATQYSSDCMQKPFPSDAAPLGTTPAEDCLYANVWKPSKALLAAQPQMPFGPPAKTDKLPVMVWIYGGGFVNGGASPPTYSGANMAKQGLVFVSFNYRIGRFGTFAHPQLTKADADKGLLGNYGFLDQIAALKWVQKNIAQFGGDPDNVTIIGESAGGMSVNNLLTSPMSQDLFDKAIIMSGGNGQALGQTDLKGTEEIGVNFANAHGIKPNDPQALKKLRALSAEEVTDGLSMAAMFAPSGGPKTFASPFVDGKIAVNQMDAYQSGKFAHVPVMIGATSADMGGIAGMMVGGARSIAQAISAQGVPVYEYRFSYVADSVGRPGADHATDIPFFFDNAAIKYGDKTTEKDVMMGKYISSYLANFAKRGDPNFFGQMEWPRYETKTDMVMDFAADGKAEPKEDPWGEYIDAKLAEEAAAAGK</sequence>
<dbReference type="Pfam" id="PF00135">
    <property type="entry name" value="COesterase"/>
    <property type="match status" value="2"/>
</dbReference>
<reference evidence="5 6" key="1">
    <citation type="submission" date="2019-12" db="EMBL/GenBank/DDBJ databases">
        <title>Genomic-based taxomic classification of the family Erythrobacteraceae.</title>
        <authorList>
            <person name="Xu L."/>
        </authorList>
    </citation>
    <scope>NUCLEOTIDE SEQUENCE [LARGE SCALE GENOMIC DNA]</scope>
    <source>
        <strain evidence="5 6">DSM 18604</strain>
    </source>
</reference>
<dbReference type="InterPro" id="IPR019826">
    <property type="entry name" value="Carboxylesterase_B_AS"/>
</dbReference>
<dbReference type="InterPro" id="IPR002018">
    <property type="entry name" value="CarbesteraseB"/>
</dbReference>
<comment type="similarity">
    <text evidence="1 3">Belongs to the type-B carboxylesterase/lipase family.</text>
</comment>
<organism evidence="5 6">
    <name type="scientific">Altericroceibacterium indicum</name>
    <dbReference type="NCBI Taxonomy" id="374177"/>
    <lineage>
        <taxon>Bacteria</taxon>
        <taxon>Pseudomonadati</taxon>
        <taxon>Pseudomonadota</taxon>
        <taxon>Alphaproteobacteria</taxon>
        <taxon>Sphingomonadales</taxon>
        <taxon>Erythrobacteraceae</taxon>
        <taxon>Altericroceibacterium</taxon>
    </lineage>
</organism>
<name>A0A845A6N5_9SPHN</name>
<evidence type="ECO:0000256" key="1">
    <source>
        <dbReference type="ARBA" id="ARBA00005964"/>
    </source>
</evidence>
<dbReference type="AlphaFoldDB" id="A0A845A6N5"/>
<evidence type="ECO:0000256" key="2">
    <source>
        <dbReference type="ARBA" id="ARBA00022801"/>
    </source>
</evidence>
<dbReference type="SUPFAM" id="SSF53474">
    <property type="entry name" value="alpha/beta-Hydrolases"/>
    <property type="match status" value="1"/>
</dbReference>
<evidence type="ECO:0000259" key="4">
    <source>
        <dbReference type="Pfam" id="PF00135"/>
    </source>
</evidence>
<keyword evidence="3" id="KW-0732">Signal</keyword>
<evidence type="ECO:0000313" key="5">
    <source>
        <dbReference type="EMBL" id="MXP24445.1"/>
    </source>
</evidence>
<feature type="domain" description="Carboxylesterase type B" evidence="4">
    <location>
        <begin position="371"/>
        <end position="474"/>
    </location>
</feature>
<evidence type="ECO:0000256" key="3">
    <source>
        <dbReference type="RuleBase" id="RU361235"/>
    </source>
</evidence>
<dbReference type="InterPro" id="IPR050309">
    <property type="entry name" value="Type-B_Carboxylest/Lipase"/>
</dbReference>
<dbReference type="GO" id="GO:0016787">
    <property type="term" value="F:hydrolase activity"/>
    <property type="evidence" value="ECO:0007669"/>
    <property type="project" value="UniProtKB-KW"/>
</dbReference>
<dbReference type="Gene3D" id="3.40.50.1820">
    <property type="entry name" value="alpha/beta hydrolase"/>
    <property type="match status" value="2"/>
</dbReference>
<accession>A0A845A6N5</accession>
<feature type="chain" id="PRO_5033091478" description="Carboxylic ester hydrolase" evidence="3">
    <location>
        <begin position="20"/>
        <end position="499"/>
    </location>
</feature>
<dbReference type="EC" id="3.1.1.-" evidence="3"/>
<dbReference type="OrthoDB" id="9775851at2"/>
<dbReference type="PANTHER" id="PTHR11559">
    <property type="entry name" value="CARBOXYLESTERASE"/>
    <property type="match status" value="1"/>
</dbReference>
<keyword evidence="6" id="KW-1185">Reference proteome</keyword>
<protein>
    <recommendedName>
        <fullName evidence="3">Carboxylic ester hydrolase</fullName>
        <ecNumber evidence="3">3.1.1.-</ecNumber>
    </recommendedName>
</protein>
<keyword evidence="2 3" id="KW-0378">Hydrolase</keyword>
<dbReference type="InterPro" id="IPR029058">
    <property type="entry name" value="AB_hydrolase_fold"/>
</dbReference>
<feature type="domain" description="Carboxylesterase type B" evidence="4">
    <location>
        <begin position="29"/>
        <end position="369"/>
    </location>
</feature>
<feature type="signal peptide" evidence="3">
    <location>
        <begin position="1"/>
        <end position="19"/>
    </location>
</feature>
<gene>
    <name evidence="5" type="ORF">GRI39_00070</name>
</gene>
<dbReference type="PROSITE" id="PS00122">
    <property type="entry name" value="CARBOXYLESTERASE_B_1"/>
    <property type="match status" value="1"/>
</dbReference>
<comment type="caution">
    <text evidence="5">The sequence shown here is derived from an EMBL/GenBank/DDBJ whole genome shotgun (WGS) entry which is preliminary data.</text>
</comment>
<dbReference type="EMBL" id="WTYQ01000001">
    <property type="protein sequence ID" value="MXP24445.1"/>
    <property type="molecule type" value="Genomic_DNA"/>
</dbReference>
<evidence type="ECO:0000313" key="6">
    <source>
        <dbReference type="Proteomes" id="UP000460561"/>
    </source>
</evidence>
<proteinExistence type="inferred from homology"/>
<dbReference type="RefSeq" id="WP_160737684.1">
    <property type="nucleotide sequence ID" value="NZ_WTYQ01000001.1"/>
</dbReference>
<dbReference type="Proteomes" id="UP000460561">
    <property type="component" value="Unassembled WGS sequence"/>
</dbReference>